<evidence type="ECO:0000313" key="23">
    <source>
        <dbReference type="EMBL" id="MEN1760001.1"/>
    </source>
</evidence>
<organism evidence="23 24">
    <name type="scientific">Anoxynatronum sibiricum</name>
    <dbReference type="NCBI Taxonomy" id="210623"/>
    <lineage>
        <taxon>Bacteria</taxon>
        <taxon>Bacillati</taxon>
        <taxon>Bacillota</taxon>
        <taxon>Clostridia</taxon>
        <taxon>Eubacteriales</taxon>
        <taxon>Clostridiaceae</taxon>
        <taxon>Anoxynatronum</taxon>
    </lineage>
</organism>
<dbReference type="PROSITE" id="PS50109">
    <property type="entry name" value="HIS_KIN"/>
    <property type="match status" value="1"/>
</dbReference>
<dbReference type="EC" id="2.7.13.3" evidence="3"/>
<dbReference type="InterPro" id="IPR036641">
    <property type="entry name" value="HPT_dom_sf"/>
</dbReference>
<keyword evidence="7 19" id="KW-0812">Transmembrane</keyword>
<evidence type="ECO:0000259" key="22">
    <source>
        <dbReference type="PROSITE" id="PS50894"/>
    </source>
</evidence>
<gene>
    <name evidence="23" type="ORF">AAIG11_05935</name>
</gene>
<evidence type="ECO:0000256" key="4">
    <source>
        <dbReference type="ARBA" id="ARBA00018672"/>
    </source>
</evidence>
<evidence type="ECO:0000256" key="16">
    <source>
        <dbReference type="PROSITE-ProRule" id="PRU00169"/>
    </source>
</evidence>
<dbReference type="Pfam" id="PF02518">
    <property type="entry name" value="HATPase_c"/>
    <property type="match status" value="1"/>
</dbReference>
<feature type="domain" description="HPt" evidence="22">
    <location>
        <begin position="869"/>
        <end position="973"/>
    </location>
</feature>
<dbReference type="InterPro" id="IPR004358">
    <property type="entry name" value="Sig_transdc_His_kin-like_C"/>
</dbReference>
<dbReference type="CDD" id="cd16922">
    <property type="entry name" value="HATPase_EvgS-ArcB-TorS-like"/>
    <property type="match status" value="1"/>
</dbReference>
<dbReference type="InterPro" id="IPR001789">
    <property type="entry name" value="Sig_transdc_resp-reg_receiver"/>
</dbReference>
<feature type="coiled-coil region" evidence="17">
    <location>
        <begin position="295"/>
        <end position="322"/>
    </location>
</feature>
<dbReference type="Gene3D" id="3.40.190.10">
    <property type="entry name" value="Periplasmic binding protein-like II"/>
    <property type="match status" value="2"/>
</dbReference>
<dbReference type="Pfam" id="PF00497">
    <property type="entry name" value="SBP_bac_3"/>
    <property type="match status" value="1"/>
</dbReference>
<dbReference type="SMART" id="SM00388">
    <property type="entry name" value="HisKA"/>
    <property type="match status" value="1"/>
</dbReference>
<protein>
    <recommendedName>
        <fullName evidence="4">Stage 0 sporulation protein A homolog</fullName>
        <ecNumber evidence="3">2.7.13.3</ecNumber>
    </recommendedName>
</protein>
<evidence type="ECO:0000256" key="1">
    <source>
        <dbReference type="ARBA" id="ARBA00000085"/>
    </source>
</evidence>
<dbReference type="Proteomes" id="UP001407405">
    <property type="component" value="Unassembled WGS sequence"/>
</dbReference>
<dbReference type="PRINTS" id="PR00344">
    <property type="entry name" value="BCTRLSENSOR"/>
</dbReference>
<dbReference type="SUPFAM" id="SSF47384">
    <property type="entry name" value="Homodimeric domain of signal transducing histidine kinase"/>
    <property type="match status" value="1"/>
</dbReference>
<dbReference type="Pfam" id="PF01627">
    <property type="entry name" value="Hpt"/>
    <property type="match status" value="1"/>
</dbReference>
<evidence type="ECO:0000256" key="15">
    <source>
        <dbReference type="PROSITE-ProRule" id="PRU00110"/>
    </source>
</evidence>
<dbReference type="SUPFAM" id="SSF55874">
    <property type="entry name" value="ATPase domain of HSP90 chaperone/DNA topoisomerase II/histidine kinase"/>
    <property type="match status" value="1"/>
</dbReference>
<keyword evidence="10" id="KW-0067">ATP-binding</keyword>
<feature type="domain" description="Response regulatory" evidence="21">
    <location>
        <begin position="571"/>
        <end position="694"/>
    </location>
</feature>
<dbReference type="RefSeq" id="WP_343185325.1">
    <property type="nucleotide sequence ID" value="NZ_JBCITM010000004.1"/>
</dbReference>
<evidence type="ECO:0000256" key="3">
    <source>
        <dbReference type="ARBA" id="ARBA00012438"/>
    </source>
</evidence>
<evidence type="ECO:0000256" key="5">
    <source>
        <dbReference type="ARBA" id="ARBA00022475"/>
    </source>
</evidence>
<dbReference type="CDD" id="cd00082">
    <property type="entry name" value="HisKA"/>
    <property type="match status" value="1"/>
</dbReference>
<comment type="catalytic activity">
    <reaction evidence="1">
        <text>ATP + protein L-histidine = ADP + protein N-phospho-L-histidine.</text>
        <dbReference type="EC" id="2.7.13.3"/>
    </reaction>
</comment>
<evidence type="ECO:0000256" key="18">
    <source>
        <dbReference type="SAM" id="MobiDB-lite"/>
    </source>
</evidence>
<dbReference type="InterPro" id="IPR003661">
    <property type="entry name" value="HisK_dim/P_dom"/>
</dbReference>
<name>A0ABU9VUC5_9CLOT</name>
<dbReference type="CDD" id="cd01007">
    <property type="entry name" value="PBP2_BvgS_HisK_like"/>
    <property type="match status" value="1"/>
</dbReference>
<dbReference type="SMART" id="SM00448">
    <property type="entry name" value="REC"/>
    <property type="match status" value="2"/>
</dbReference>
<keyword evidence="9" id="KW-0808">Transferase</keyword>
<evidence type="ECO:0000256" key="11">
    <source>
        <dbReference type="ARBA" id="ARBA00022989"/>
    </source>
</evidence>
<keyword evidence="11 19" id="KW-1133">Transmembrane helix</keyword>
<dbReference type="PANTHER" id="PTHR45339:SF1">
    <property type="entry name" value="HYBRID SIGNAL TRANSDUCTION HISTIDINE KINASE J"/>
    <property type="match status" value="1"/>
</dbReference>
<feature type="transmembrane region" description="Helical" evidence="19">
    <location>
        <begin position="274"/>
        <end position="293"/>
    </location>
</feature>
<dbReference type="InterPro" id="IPR005467">
    <property type="entry name" value="His_kinase_dom"/>
</dbReference>
<dbReference type="PANTHER" id="PTHR45339">
    <property type="entry name" value="HYBRID SIGNAL TRANSDUCTION HISTIDINE KINASE J"/>
    <property type="match status" value="1"/>
</dbReference>
<dbReference type="InterPro" id="IPR036890">
    <property type="entry name" value="HATPase_C_sf"/>
</dbReference>
<keyword evidence="8" id="KW-0547">Nucleotide-binding</keyword>
<dbReference type="InterPro" id="IPR011006">
    <property type="entry name" value="CheY-like_superfamily"/>
</dbReference>
<dbReference type="SMART" id="SM00062">
    <property type="entry name" value="PBPb"/>
    <property type="match status" value="1"/>
</dbReference>
<dbReference type="CDD" id="cd17546">
    <property type="entry name" value="REC_hyHK_CKI1_RcsC-like"/>
    <property type="match status" value="1"/>
</dbReference>
<dbReference type="SUPFAM" id="SSF52172">
    <property type="entry name" value="CheY-like"/>
    <property type="match status" value="2"/>
</dbReference>
<evidence type="ECO:0000256" key="13">
    <source>
        <dbReference type="ARBA" id="ARBA00023136"/>
    </source>
</evidence>
<keyword evidence="6 16" id="KW-0597">Phosphoprotein</keyword>
<proteinExistence type="predicted"/>
<evidence type="ECO:0000256" key="10">
    <source>
        <dbReference type="ARBA" id="ARBA00022840"/>
    </source>
</evidence>
<evidence type="ECO:0000256" key="9">
    <source>
        <dbReference type="ARBA" id="ARBA00022777"/>
    </source>
</evidence>
<dbReference type="InterPro" id="IPR036097">
    <property type="entry name" value="HisK_dim/P_sf"/>
</dbReference>
<dbReference type="SUPFAM" id="SSF53850">
    <property type="entry name" value="Periplasmic binding protein-like II"/>
    <property type="match status" value="1"/>
</dbReference>
<keyword evidence="13 19" id="KW-0472">Membrane</keyword>
<dbReference type="Gene3D" id="1.20.120.160">
    <property type="entry name" value="HPT domain"/>
    <property type="match status" value="1"/>
</dbReference>
<keyword evidence="12" id="KW-0902">Two-component regulatory system</keyword>
<evidence type="ECO:0000256" key="7">
    <source>
        <dbReference type="ARBA" id="ARBA00022692"/>
    </source>
</evidence>
<feature type="modified residue" description="Phosphohistidine" evidence="15">
    <location>
        <position position="908"/>
    </location>
</feature>
<reference evidence="23 24" key="1">
    <citation type="submission" date="2024-04" db="EMBL/GenBank/DDBJ databases">
        <title>Genome sequencing and metabolic network reconstruction of aminoacids and betaine degradation by Anoxynatronum sibiricum.</title>
        <authorList>
            <person name="Detkova E.N."/>
            <person name="Boltjanskaja Y.V."/>
            <person name="Mardanov A.V."/>
            <person name="Kevbrin V."/>
        </authorList>
    </citation>
    <scope>NUCLEOTIDE SEQUENCE [LARGE SCALE GENOMIC DNA]</scope>
    <source>
        <strain evidence="23 24">Z-7981</strain>
    </source>
</reference>
<evidence type="ECO:0000259" key="20">
    <source>
        <dbReference type="PROSITE" id="PS50109"/>
    </source>
</evidence>
<feature type="domain" description="Response regulatory" evidence="21">
    <location>
        <begin position="721"/>
        <end position="837"/>
    </location>
</feature>
<dbReference type="EMBL" id="JBCITM010000004">
    <property type="protein sequence ID" value="MEN1760001.1"/>
    <property type="molecule type" value="Genomic_DNA"/>
</dbReference>
<comment type="function">
    <text evidence="14">May play the central regulatory role in sporulation. It may be an element of the effector pathway responsible for the activation of sporulation genes in response to nutritional stress. Spo0A may act in concert with spo0H (a sigma factor) to control the expression of some genes that are critical to the sporulation process.</text>
</comment>
<evidence type="ECO:0000256" key="14">
    <source>
        <dbReference type="ARBA" id="ARBA00024867"/>
    </source>
</evidence>
<accession>A0ABU9VUC5</accession>
<dbReference type="SUPFAM" id="SSF47226">
    <property type="entry name" value="Histidine-containing phosphotransfer domain, HPT domain"/>
    <property type="match status" value="1"/>
</dbReference>
<dbReference type="InterPro" id="IPR001638">
    <property type="entry name" value="Solute-binding_3/MltF_N"/>
</dbReference>
<dbReference type="PROSITE" id="PS50110">
    <property type="entry name" value="RESPONSE_REGULATORY"/>
    <property type="match status" value="2"/>
</dbReference>
<feature type="modified residue" description="4-aspartylphosphate" evidence="16">
    <location>
        <position position="772"/>
    </location>
</feature>
<dbReference type="Pfam" id="PF00512">
    <property type="entry name" value="HisKA"/>
    <property type="match status" value="1"/>
</dbReference>
<dbReference type="Gene3D" id="1.10.287.130">
    <property type="match status" value="1"/>
</dbReference>
<keyword evidence="24" id="KW-1185">Reference proteome</keyword>
<dbReference type="Gene3D" id="3.30.565.10">
    <property type="entry name" value="Histidine kinase-like ATPase, C-terminal domain"/>
    <property type="match status" value="1"/>
</dbReference>
<sequence>MAGTLLMLVVMISSIQKGNAEAETPLIELSHEEVEFTERNPEIRIGIDPRFVPFEFVDASGNYQGIAADYLQLISERTGITFSMDPSLTWREAYQKAIDREIDMLPSVGRTTERETYFLFSEPYYTFDRVIVVARQNETIEQLGDLFQKSVAVQVNSSHHGFLDQYESIEPVLYQTVEEALAAVNRGSETAFIGNLATVSYLSRQMGFTELKYVPVEIGERQFLHMAVRNDWPELHQIINKALATITEEERMTINSRWVGLEQQIDYSDIIRNVMAVVVAALLITGVSFFWIVRLKKEIAEKNIIQQELKLAKEEAESANQVKSMFLARMSHEIRTPLNAITGLTYLMKKTDVTTTQKMHLDKIGEASRTMLSIVNDILDFAKIEAGKIDIEHISFDLDQVLQEVVNLVTHQIREKKIAFHLNRDPRLPIYFHGDPTRVEQILLNVVNNAVKFTETGEIDLSVRPVAVREDTHFIEFSVKDTGIGMDEEQVTRLFTPFDQADVTITRRYGGTGLGLSIVSHLVDLMKGDIKVYSSPGEGTTFLMTIPMTEDREKAFEEKQRQASLYFKDLRVLVLEKNSQQRERLATYLEAFNLSAEFSSSENQALQLVKSTGPKGRKPYDLLIMDLDHLYQETADFTQRITAEQPPDTPMKIMGFVPLDREEIFDQLEDYGIDMGVGKPVIPSVLFNGILQLFNDQVMTKHRNAMAIGSENVQRLQATAHALVVEDNRTNQLIAKSILEEAGFTVSVAENGLEGLQMYRKMADAVDVILMDLHMPVMNGLDAAALIRKENEQVPMIAMTADAITGVEEKCRQAGMAYYVSKPYDPPEFVKTVIMVLKQKEPSSEPETTEEDNPSSLNEMDGLRRIGNNRELYRLVLDSFQEENEGAAEVLKQQLEAEDVEGAVQTVHKIKSSAGNIGAVELRKIAAALQDALTGGEKDEWNPLARQFSIELAQVLSEIQEKLQRHDESLEITKAPVAIDSVEEADRNM</sequence>
<comment type="caution">
    <text evidence="23">The sequence shown here is derived from an EMBL/GenBank/DDBJ whole genome shotgun (WGS) entry which is preliminary data.</text>
</comment>
<dbReference type="Pfam" id="PF00072">
    <property type="entry name" value="Response_reg"/>
    <property type="match status" value="1"/>
</dbReference>
<evidence type="ECO:0000256" key="6">
    <source>
        <dbReference type="ARBA" id="ARBA00022553"/>
    </source>
</evidence>
<evidence type="ECO:0000313" key="24">
    <source>
        <dbReference type="Proteomes" id="UP001407405"/>
    </source>
</evidence>
<dbReference type="SMART" id="SM00387">
    <property type="entry name" value="HATPase_c"/>
    <property type="match status" value="1"/>
</dbReference>
<evidence type="ECO:0000256" key="8">
    <source>
        <dbReference type="ARBA" id="ARBA00022741"/>
    </source>
</evidence>
<comment type="subcellular location">
    <subcellularLocation>
        <location evidence="2">Cell membrane</location>
        <topology evidence="2">Multi-pass membrane protein</topology>
    </subcellularLocation>
</comment>
<keyword evidence="5" id="KW-1003">Cell membrane</keyword>
<dbReference type="PROSITE" id="PS50894">
    <property type="entry name" value="HPT"/>
    <property type="match status" value="1"/>
</dbReference>
<evidence type="ECO:0000256" key="2">
    <source>
        <dbReference type="ARBA" id="ARBA00004651"/>
    </source>
</evidence>
<evidence type="ECO:0000256" key="19">
    <source>
        <dbReference type="SAM" id="Phobius"/>
    </source>
</evidence>
<evidence type="ECO:0000256" key="12">
    <source>
        <dbReference type="ARBA" id="ARBA00023012"/>
    </source>
</evidence>
<feature type="modified residue" description="4-aspartylphosphate" evidence="16">
    <location>
        <position position="626"/>
    </location>
</feature>
<keyword evidence="9" id="KW-0418">Kinase</keyword>
<dbReference type="SMART" id="SM00073">
    <property type="entry name" value="HPT"/>
    <property type="match status" value="1"/>
</dbReference>
<dbReference type="InterPro" id="IPR003594">
    <property type="entry name" value="HATPase_dom"/>
</dbReference>
<keyword evidence="17" id="KW-0175">Coiled coil</keyword>
<dbReference type="Gene3D" id="3.40.50.2300">
    <property type="match status" value="2"/>
</dbReference>
<evidence type="ECO:0000256" key="17">
    <source>
        <dbReference type="SAM" id="Coils"/>
    </source>
</evidence>
<evidence type="ECO:0000259" key="21">
    <source>
        <dbReference type="PROSITE" id="PS50110"/>
    </source>
</evidence>
<feature type="region of interest" description="Disordered" evidence="18">
    <location>
        <begin position="840"/>
        <end position="861"/>
    </location>
</feature>
<dbReference type="InterPro" id="IPR008207">
    <property type="entry name" value="Sig_transdc_His_kin_Hpt_dom"/>
</dbReference>
<feature type="domain" description="Histidine kinase" evidence="20">
    <location>
        <begin position="329"/>
        <end position="550"/>
    </location>
</feature>